<dbReference type="AlphaFoldDB" id="A0A419R4N0"/>
<proteinExistence type="predicted"/>
<sequence length="67" mass="7580">MSSEREALRLQDIIDNIDRISNHISGMGNALRHDYDSIDLRIIWNTAAQTLPALRADCCRALTLPDE</sequence>
<dbReference type="Proteomes" id="UP000284322">
    <property type="component" value="Unassembled WGS sequence"/>
</dbReference>
<keyword evidence="3" id="KW-0378">Hydrolase</keyword>
<evidence type="ECO:0000256" key="1">
    <source>
        <dbReference type="ARBA" id="ARBA00022649"/>
    </source>
</evidence>
<reference evidence="4 5" key="1">
    <citation type="submission" date="2018-09" db="EMBL/GenBank/DDBJ databases">
        <title>Altererythrobacter sp.Ery1 and Ery12, the genome sequencing of novel strains in genus Alterythrobacter.</title>
        <authorList>
            <person name="Cheng H."/>
            <person name="Wu Y.-H."/>
            <person name="Fang C."/>
            <person name="Xu X.-W."/>
        </authorList>
    </citation>
    <scope>NUCLEOTIDE SEQUENCE [LARGE SCALE GENOMIC DNA]</scope>
    <source>
        <strain evidence="4 5">Ery12</strain>
    </source>
</reference>
<comment type="caution">
    <text evidence="4">The sequence shown here is derived from an EMBL/GenBank/DDBJ whole genome shotgun (WGS) entry which is preliminary data.</text>
</comment>
<dbReference type="RefSeq" id="WP_120107102.1">
    <property type="nucleotide sequence ID" value="NZ_RAHJ01000011.1"/>
</dbReference>
<evidence type="ECO:0000313" key="4">
    <source>
        <dbReference type="EMBL" id="RJX69919.1"/>
    </source>
</evidence>
<gene>
    <name evidence="4" type="ORF">D6858_03230</name>
</gene>
<organism evidence="4 5">
    <name type="scientific">Tsuneonella suprasediminis</name>
    <dbReference type="NCBI Taxonomy" id="2306996"/>
    <lineage>
        <taxon>Bacteria</taxon>
        <taxon>Pseudomonadati</taxon>
        <taxon>Pseudomonadota</taxon>
        <taxon>Alphaproteobacteria</taxon>
        <taxon>Sphingomonadales</taxon>
        <taxon>Erythrobacteraceae</taxon>
        <taxon>Tsuneonella</taxon>
    </lineage>
</organism>
<dbReference type="GO" id="GO:0110001">
    <property type="term" value="C:toxin-antitoxin complex"/>
    <property type="evidence" value="ECO:0007669"/>
    <property type="project" value="InterPro"/>
</dbReference>
<dbReference type="Pfam" id="PF01934">
    <property type="entry name" value="HepT-like"/>
    <property type="match status" value="1"/>
</dbReference>
<protein>
    <submittedName>
        <fullName evidence="4">DUF86 domain-containing protein</fullName>
    </submittedName>
</protein>
<dbReference type="GO" id="GO:0004540">
    <property type="term" value="F:RNA nuclease activity"/>
    <property type="evidence" value="ECO:0007669"/>
    <property type="project" value="InterPro"/>
</dbReference>
<dbReference type="OrthoDB" id="7281829at2"/>
<keyword evidence="5" id="KW-1185">Reference proteome</keyword>
<name>A0A419R4N0_9SPHN</name>
<dbReference type="InterPro" id="IPR008201">
    <property type="entry name" value="HepT-like"/>
</dbReference>
<evidence type="ECO:0000313" key="5">
    <source>
        <dbReference type="Proteomes" id="UP000284322"/>
    </source>
</evidence>
<accession>A0A419R4N0</accession>
<evidence type="ECO:0000256" key="3">
    <source>
        <dbReference type="ARBA" id="ARBA00022801"/>
    </source>
</evidence>
<keyword evidence="1" id="KW-1277">Toxin-antitoxin system</keyword>
<keyword evidence="2" id="KW-0540">Nuclease</keyword>
<dbReference type="EMBL" id="RAHJ01000011">
    <property type="protein sequence ID" value="RJX69919.1"/>
    <property type="molecule type" value="Genomic_DNA"/>
</dbReference>
<dbReference type="GO" id="GO:0016787">
    <property type="term" value="F:hydrolase activity"/>
    <property type="evidence" value="ECO:0007669"/>
    <property type="project" value="UniProtKB-KW"/>
</dbReference>
<evidence type="ECO:0000256" key="2">
    <source>
        <dbReference type="ARBA" id="ARBA00022722"/>
    </source>
</evidence>